<evidence type="ECO:0000256" key="1">
    <source>
        <dbReference type="SAM" id="Phobius"/>
    </source>
</evidence>
<feature type="transmembrane region" description="Helical" evidence="1">
    <location>
        <begin position="7"/>
        <end position="25"/>
    </location>
</feature>
<dbReference type="GO" id="GO:0016301">
    <property type="term" value="F:kinase activity"/>
    <property type="evidence" value="ECO:0007669"/>
    <property type="project" value="UniProtKB-KW"/>
</dbReference>
<keyword evidence="1" id="KW-0812">Transmembrane</keyword>
<sequence>MQRLNDTWMRLAGVPLLALMGQWMMYGYTNTPYPNDWRIPFFFMIGAILVWEFNRVGIIFSRRRYPELAQTLKRVLYQLGWFVLFCSLIRITQTFVYQLIGLWQAVGESSFQPYFFNTLVSVVGTIQVAAVLEGIYLYQRWQMMYIETQELKKVTLQSQLDSLKTQLNPHFLFNNLNSLSALIASDAVEAERFLDELSTVYRYLLQQNSRSLCPLTDELAFLDAYFHLIKTRYGDGISLKMAIDTHFMTYLIPPLTLQILFENAIKHNIISASCPLTIQIYSRDGMLYIENNLQVRKVTVPTHQVGLENVIMKYKLLDHSSVLIHHNDETFRVGIPLIAPQPNLLST</sequence>
<protein>
    <submittedName>
        <fullName evidence="3">Histidine kinase</fullName>
    </submittedName>
</protein>
<feature type="transmembrane region" description="Helical" evidence="1">
    <location>
        <begin position="115"/>
        <end position="138"/>
    </location>
</feature>
<keyword evidence="3" id="KW-0418">Kinase</keyword>
<comment type="caution">
    <text evidence="3">The sequence shown here is derived from an EMBL/GenBank/DDBJ whole genome shotgun (WGS) entry which is preliminary data.</text>
</comment>
<dbReference type="InterPro" id="IPR050640">
    <property type="entry name" value="Bact_2-comp_sensor_kinase"/>
</dbReference>
<dbReference type="PANTHER" id="PTHR34220">
    <property type="entry name" value="SENSOR HISTIDINE KINASE YPDA"/>
    <property type="match status" value="1"/>
</dbReference>
<dbReference type="Pfam" id="PF06580">
    <property type="entry name" value="His_kinase"/>
    <property type="match status" value="1"/>
</dbReference>
<organism evidence="3 4">
    <name type="scientific">Fibrella forsythiae</name>
    <dbReference type="NCBI Taxonomy" id="2817061"/>
    <lineage>
        <taxon>Bacteria</taxon>
        <taxon>Pseudomonadati</taxon>
        <taxon>Bacteroidota</taxon>
        <taxon>Cytophagia</taxon>
        <taxon>Cytophagales</taxon>
        <taxon>Spirosomataceae</taxon>
        <taxon>Fibrella</taxon>
    </lineage>
</organism>
<keyword evidence="3" id="KW-0808">Transferase</keyword>
<keyword evidence="1" id="KW-1133">Transmembrane helix</keyword>
<feature type="transmembrane region" description="Helical" evidence="1">
    <location>
        <begin position="75"/>
        <end position="95"/>
    </location>
</feature>
<dbReference type="InterPro" id="IPR010559">
    <property type="entry name" value="Sig_transdc_His_kin_internal"/>
</dbReference>
<dbReference type="PANTHER" id="PTHR34220:SF7">
    <property type="entry name" value="SENSOR HISTIDINE KINASE YPDA"/>
    <property type="match status" value="1"/>
</dbReference>
<keyword evidence="1" id="KW-0472">Membrane</keyword>
<reference evidence="3 4" key="1">
    <citation type="submission" date="2021-03" db="EMBL/GenBank/DDBJ databases">
        <title>Fibrella sp. HMF5405 genome sequencing and assembly.</title>
        <authorList>
            <person name="Kang H."/>
            <person name="Kim H."/>
            <person name="Bae S."/>
            <person name="Joh K."/>
        </authorList>
    </citation>
    <scope>NUCLEOTIDE SEQUENCE [LARGE SCALE GENOMIC DNA]</scope>
    <source>
        <strain evidence="3 4">HMF5405</strain>
    </source>
</reference>
<evidence type="ECO:0000259" key="2">
    <source>
        <dbReference type="Pfam" id="PF06580"/>
    </source>
</evidence>
<keyword evidence="4" id="KW-1185">Reference proteome</keyword>
<name>A0ABS3JTS7_9BACT</name>
<gene>
    <name evidence="3" type="ORF">J2I46_28750</name>
</gene>
<dbReference type="RefSeq" id="WP_207332557.1">
    <property type="nucleotide sequence ID" value="NZ_JAFMYW010000012.1"/>
</dbReference>
<proteinExistence type="predicted"/>
<dbReference type="EMBL" id="JAFMYW010000012">
    <property type="protein sequence ID" value="MBO0952604.1"/>
    <property type="molecule type" value="Genomic_DNA"/>
</dbReference>
<feature type="domain" description="Signal transduction histidine kinase internal region" evidence="2">
    <location>
        <begin position="159"/>
        <end position="235"/>
    </location>
</feature>
<evidence type="ECO:0000313" key="3">
    <source>
        <dbReference type="EMBL" id="MBO0952604.1"/>
    </source>
</evidence>
<feature type="transmembrane region" description="Helical" evidence="1">
    <location>
        <begin position="37"/>
        <end position="54"/>
    </location>
</feature>
<evidence type="ECO:0000313" key="4">
    <source>
        <dbReference type="Proteomes" id="UP000664628"/>
    </source>
</evidence>
<accession>A0ABS3JTS7</accession>
<dbReference type="Proteomes" id="UP000664628">
    <property type="component" value="Unassembled WGS sequence"/>
</dbReference>